<keyword evidence="9" id="KW-1133">Transmembrane helix</keyword>
<keyword evidence="11" id="KW-0472">Membrane</keyword>
<protein>
    <submittedName>
        <fullName evidence="13">M48 family metalloprotease</fullName>
    </submittedName>
</protein>
<feature type="domain" description="Peptidase M48" evidence="12">
    <location>
        <begin position="57"/>
        <end position="208"/>
    </location>
</feature>
<keyword evidence="4" id="KW-0645">Protease</keyword>
<dbReference type="Proteomes" id="UP000886889">
    <property type="component" value="Unassembled WGS sequence"/>
</dbReference>
<gene>
    <name evidence="13" type="ORF">IAC80_05835</name>
</gene>
<dbReference type="SUPFAM" id="SSF81901">
    <property type="entry name" value="HCP-like"/>
    <property type="match status" value="1"/>
</dbReference>
<dbReference type="PANTHER" id="PTHR43221">
    <property type="entry name" value="PROTEASE HTPX"/>
    <property type="match status" value="1"/>
</dbReference>
<accession>A0A9D1T9B5</accession>
<evidence type="ECO:0000256" key="3">
    <source>
        <dbReference type="ARBA" id="ARBA00022475"/>
    </source>
</evidence>
<dbReference type="AlphaFoldDB" id="A0A9D1T9B5"/>
<evidence type="ECO:0000256" key="10">
    <source>
        <dbReference type="ARBA" id="ARBA00023049"/>
    </source>
</evidence>
<keyword evidence="8" id="KW-0862">Zinc</keyword>
<evidence type="ECO:0000256" key="7">
    <source>
        <dbReference type="ARBA" id="ARBA00022801"/>
    </source>
</evidence>
<proteinExistence type="predicted"/>
<reference evidence="13" key="1">
    <citation type="submission" date="2020-10" db="EMBL/GenBank/DDBJ databases">
        <authorList>
            <person name="Gilroy R."/>
        </authorList>
    </citation>
    <scope>NUCLEOTIDE SEQUENCE</scope>
    <source>
        <strain evidence="13">ChiBcec6-7307</strain>
    </source>
</reference>
<evidence type="ECO:0000259" key="12">
    <source>
        <dbReference type="Pfam" id="PF01435"/>
    </source>
</evidence>
<keyword evidence="6" id="KW-0479">Metal-binding</keyword>
<evidence type="ECO:0000256" key="1">
    <source>
        <dbReference type="ARBA" id="ARBA00001947"/>
    </source>
</evidence>
<reference evidence="13" key="2">
    <citation type="journal article" date="2021" name="PeerJ">
        <title>Extensive microbial diversity within the chicken gut microbiome revealed by metagenomics and culture.</title>
        <authorList>
            <person name="Gilroy R."/>
            <person name="Ravi A."/>
            <person name="Getino M."/>
            <person name="Pursley I."/>
            <person name="Horton D.L."/>
            <person name="Alikhan N.F."/>
            <person name="Baker D."/>
            <person name="Gharbi K."/>
            <person name="Hall N."/>
            <person name="Watson M."/>
            <person name="Adriaenssens E.M."/>
            <person name="Foster-Nyarko E."/>
            <person name="Jarju S."/>
            <person name="Secka A."/>
            <person name="Antonio M."/>
            <person name="Oren A."/>
            <person name="Chaudhuri R.R."/>
            <person name="La Ragione R."/>
            <person name="Hildebrand F."/>
            <person name="Pallen M.J."/>
        </authorList>
    </citation>
    <scope>NUCLEOTIDE SEQUENCE</scope>
    <source>
        <strain evidence="13">ChiBcec6-7307</strain>
    </source>
</reference>
<dbReference type="Gene3D" id="1.25.40.10">
    <property type="entry name" value="Tetratricopeptide repeat domain"/>
    <property type="match status" value="1"/>
</dbReference>
<comment type="caution">
    <text evidence="13">The sequence shown here is derived from an EMBL/GenBank/DDBJ whole genome shotgun (WGS) entry which is preliminary data.</text>
</comment>
<dbReference type="Pfam" id="PF01435">
    <property type="entry name" value="Peptidase_M48"/>
    <property type="match status" value="1"/>
</dbReference>
<evidence type="ECO:0000313" key="14">
    <source>
        <dbReference type="Proteomes" id="UP000886889"/>
    </source>
</evidence>
<dbReference type="Gene3D" id="3.30.2010.10">
    <property type="entry name" value="Metalloproteases ('zincins'), catalytic domain"/>
    <property type="match status" value="1"/>
</dbReference>
<dbReference type="InterPro" id="IPR011990">
    <property type="entry name" value="TPR-like_helical_dom_sf"/>
</dbReference>
<evidence type="ECO:0000256" key="9">
    <source>
        <dbReference type="ARBA" id="ARBA00022989"/>
    </source>
</evidence>
<organism evidence="13 14">
    <name type="scientific">Candidatus Merdiplasma excrementigallinarum</name>
    <dbReference type="NCBI Taxonomy" id="2840864"/>
    <lineage>
        <taxon>Bacteria</taxon>
        <taxon>Bacillati</taxon>
        <taxon>Bacillota</taxon>
        <taxon>Clostridia</taxon>
        <taxon>Lachnospirales</taxon>
        <taxon>Lachnospiraceae</taxon>
        <taxon>Lachnospiraceae incertae sedis</taxon>
        <taxon>Candidatus Merdiplasma</taxon>
    </lineage>
</organism>
<dbReference type="PANTHER" id="PTHR43221:SF1">
    <property type="entry name" value="PROTEASE HTPX"/>
    <property type="match status" value="1"/>
</dbReference>
<dbReference type="GO" id="GO:0005886">
    <property type="term" value="C:plasma membrane"/>
    <property type="evidence" value="ECO:0007669"/>
    <property type="project" value="UniProtKB-SubCell"/>
</dbReference>
<evidence type="ECO:0000256" key="6">
    <source>
        <dbReference type="ARBA" id="ARBA00022723"/>
    </source>
</evidence>
<keyword evidence="5" id="KW-0812">Transmembrane</keyword>
<evidence type="ECO:0000256" key="2">
    <source>
        <dbReference type="ARBA" id="ARBA00004651"/>
    </source>
</evidence>
<evidence type="ECO:0000313" key="13">
    <source>
        <dbReference type="EMBL" id="HIV23442.1"/>
    </source>
</evidence>
<keyword evidence="10 13" id="KW-0482">Metalloprotease</keyword>
<evidence type="ECO:0000256" key="8">
    <source>
        <dbReference type="ARBA" id="ARBA00022833"/>
    </source>
</evidence>
<dbReference type="InterPro" id="IPR050083">
    <property type="entry name" value="HtpX_protease"/>
</dbReference>
<dbReference type="EMBL" id="DVOS01000050">
    <property type="protein sequence ID" value="HIV23442.1"/>
    <property type="molecule type" value="Genomic_DNA"/>
</dbReference>
<evidence type="ECO:0000256" key="11">
    <source>
        <dbReference type="ARBA" id="ARBA00023136"/>
    </source>
</evidence>
<keyword evidence="3" id="KW-1003">Cell membrane</keyword>
<dbReference type="GO" id="GO:0006508">
    <property type="term" value="P:proteolysis"/>
    <property type="evidence" value="ECO:0007669"/>
    <property type="project" value="UniProtKB-KW"/>
</dbReference>
<evidence type="ECO:0000256" key="5">
    <source>
        <dbReference type="ARBA" id="ARBA00022692"/>
    </source>
</evidence>
<dbReference type="InterPro" id="IPR006597">
    <property type="entry name" value="Sel1-like"/>
</dbReference>
<dbReference type="GO" id="GO:0046872">
    <property type="term" value="F:metal ion binding"/>
    <property type="evidence" value="ECO:0007669"/>
    <property type="project" value="UniProtKB-KW"/>
</dbReference>
<keyword evidence="7" id="KW-0378">Hydrolase</keyword>
<dbReference type="GO" id="GO:0004222">
    <property type="term" value="F:metalloendopeptidase activity"/>
    <property type="evidence" value="ECO:0007669"/>
    <property type="project" value="InterPro"/>
</dbReference>
<evidence type="ECO:0000256" key="4">
    <source>
        <dbReference type="ARBA" id="ARBA00022670"/>
    </source>
</evidence>
<sequence length="538" mass="59415">MTAQFQHEEEKERLKALTGSAGFRKLLDLFHQVYGDLTSFARLPGRNFPITAGTEPDLYELYQTAAERLQMKPDVPVYLSFDHSLGAETVGTDGNCAIVLTSECAERFSSEQLLAVFGHELAHIRYGHVCFLNIERLSDDLLARIPLAGGLAAESLKTLLLKWKLTAEYTADRGAAIAAGRMEPALKNLLCGMGGSGEEGEIFLETGPRILPQLPELQDFSLAGQALLQILAKEFELPFGNLRAARLREWCGSKQCREQFSPVYYRSFSGQERVKREPGLQEEKLRLLHEAAEGGHPKAQSRLGSAYLRGGQGLAESLSWGLHYLRQAALQKDPGGLYGLGVCFWGGAGKELPEDKKRAAWLFELAAEQGMKAPAEMEKGAGPDTGVPSGAESLVRQVLAWYQSRDSGKEKGEVCFCPSFSGKEEEPAGSLLSRLREYLWIPEKDPVYAFEAQQKNLAQEQTTALTRYGIYWYAGRGLPERVSWREFLAGELTGETGGEGIELKLNGRPIGEYKSGEKECSVWGILVKIRALWEKQGG</sequence>
<name>A0A9D1T9B5_9FIRM</name>
<dbReference type="InterPro" id="IPR001915">
    <property type="entry name" value="Peptidase_M48"/>
</dbReference>
<comment type="subcellular location">
    <subcellularLocation>
        <location evidence="2">Cell membrane</location>
        <topology evidence="2">Multi-pass membrane protein</topology>
    </subcellularLocation>
</comment>
<comment type="cofactor">
    <cofactor evidence="1">
        <name>Zn(2+)</name>
        <dbReference type="ChEBI" id="CHEBI:29105"/>
    </cofactor>
</comment>
<dbReference type="SMART" id="SM00671">
    <property type="entry name" value="SEL1"/>
    <property type="match status" value="2"/>
</dbReference>